<accession>A0A699S8U7</accession>
<sequence length="82" mass="8151">MNLRFMEDKPNVQGIDHDQAEAAIRKNGVSAALDSVGKVLSAGGVPAGSEKPAGSIDPAGSVPAASTSVSANSIPVYAEATT</sequence>
<proteinExistence type="predicted"/>
<reference evidence="2" key="1">
    <citation type="journal article" date="2019" name="Sci. Rep.">
        <title>Draft genome of Tanacetum cinerariifolium, the natural source of mosquito coil.</title>
        <authorList>
            <person name="Yamashiro T."/>
            <person name="Shiraishi A."/>
            <person name="Satake H."/>
            <person name="Nakayama K."/>
        </authorList>
    </citation>
    <scope>NUCLEOTIDE SEQUENCE</scope>
</reference>
<organism evidence="2">
    <name type="scientific">Tanacetum cinerariifolium</name>
    <name type="common">Dalmatian daisy</name>
    <name type="synonym">Chrysanthemum cinerariifolium</name>
    <dbReference type="NCBI Taxonomy" id="118510"/>
    <lineage>
        <taxon>Eukaryota</taxon>
        <taxon>Viridiplantae</taxon>
        <taxon>Streptophyta</taxon>
        <taxon>Embryophyta</taxon>
        <taxon>Tracheophyta</taxon>
        <taxon>Spermatophyta</taxon>
        <taxon>Magnoliopsida</taxon>
        <taxon>eudicotyledons</taxon>
        <taxon>Gunneridae</taxon>
        <taxon>Pentapetalae</taxon>
        <taxon>asterids</taxon>
        <taxon>campanulids</taxon>
        <taxon>Asterales</taxon>
        <taxon>Asteraceae</taxon>
        <taxon>Asteroideae</taxon>
        <taxon>Anthemideae</taxon>
        <taxon>Anthemidinae</taxon>
        <taxon>Tanacetum</taxon>
    </lineage>
</organism>
<name>A0A699S8U7_TANCI</name>
<comment type="caution">
    <text evidence="2">The sequence shown here is derived from an EMBL/GenBank/DDBJ whole genome shotgun (WGS) entry which is preliminary data.</text>
</comment>
<feature type="region of interest" description="Disordered" evidence="1">
    <location>
        <begin position="44"/>
        <end position="70"/>
    </location>
</feature>
<evidence type="ECO:0000256" key="1">
    <source>
        <dbReference type="SAM" id="MobiDB-lite"/>
    </source>
</evidence>
<dbReference type="EMBL" id="BKCJ011145981">
    <property type="protein sequence ID" value="GFC93902.1"/>
    <property type="molecule type" value="Genomic_DNA"/>
</dbReference>
<dbReference type="AlphaFoldDB" id="A0A699S8U7"/>
<gene>
    <name evidence="2" type="ORF">Tci_865872</name>
</gene>
<protein>
    <submittedName>
        <fullName evidence="2">Uncharacterized protein</fullName>
    </submittedName>
</protein>
<evidence type="ECO:0000313" key="2">
    <source>
        <dbReference type="EMBL" id="GFC93902.1"/>
    </source>
</evidence>